<dbReference type="Gene3D" id="2.60.40.10">
    <property type="entry name" value="Immunoglobulins"/>
    <property type="match status" value="1"/>
</dbReference>
<dbReference type="EMBL" id="AZGY01000004">
    <property type="protein sequence ID" value="KZZ99069.1"/>
    <property type="molecule type" value="Genomic_DNA"/>
</dbReference>
<evidence type="ECO:0000256" key="5">
    <source>
        <dbReference type="SAM" id="Coils"/>
    </source>
</evidence>
<dbReference type="PROSITE" id="PS50135">
    <property type="entry name" value="ZF_ZZ_2"/>
    <property type="match status" value="1"/>
</dbReference>
<dbReference type="CDD" id="cd02249">
    <property type="entry name" value="ZZ"/>
    <property type="match status" value="1"/>
</dbReference>
<proteinExistence type="predicted"/>
<reference evidence="8 9" key="1">
    <citation type="journal article" date="2016" name="Genome Biol. Evol.">
        <title>Divergent and convergent evolution of fungal pathogenicity.</title>
        <authorList>
            <person name="Shang Y."/>
            <person name="Xiao G."/>
            <person name="Zheng P."/>
            <person name="Cen K."/>
            <person name="Zhan S."/>
            <person name="Wang C."/>
        </authorList>
    </citation>
    <scope>NUCLEOTIDE SEQUENCE [LARGE SCALE GENOMIC DNA]</scope>
    <source>
        <strain evidence="8 9">RCEF 2490</strain>
    </source>
</reference>
<comment type="caution">
    <text evidence="8">The sequence shown here is derived from an EMBL/GenBank/DDBJ whole genome shotgun (WGS) entry which is preliminary data.</text>
</comment>
<feature type="region of interest" description="Disordered" evidence="6">
    <location>
        <begin position="802"/>
        <end position="884"/>
    </location>
</feature>
<dbReference type="Pfam" id="PF16158">
    <property type="entry name" value="N_BRCA1_IG"/>
    <property type="match status" value="1"/>
</dbReference>
<evidence type="ECO:0000256" key="3">
    <source>
        <dbReference type="ARBA" id="ARBA00022833"/>
    </source>
</evidence>
<evidence type="ECO:0000256" key="1">
    <source>
        <dbReference type="ARBA" id="ARBA00022723"/>
    </source>
</evidence>
<dbReference type="Proteomes" id="UP000078544">
    <property type="component" value="Unassembled WGS sequence"/>
</dbReference>
<dbReference type="CDD" id="cd02340">
    <property type="entry name" value="ZZ_NBR1_like"/>
    <property type="match status" value="2"/>
</dbReference>
<evidence type="ECO:0000259" key="7">
    <source>
        <dbReference type="PROSITE" id="PS50135"/>
    </source>
</evidence>
<dbReference type="CDD" id="cd14947">
    <property type="entry name" value="NBR1_like"/>
    <property type="match status" value="1"/>
</dbReference>
<dbReference type="SMART" id="SM00291">
    <property type="entry name" value="ZnF_ZZ"/>
    <property type="match status" value="4"/>
</dbReference>
<organism evidence="8 9">
    <name type="scientific">Moelleriella libera RCEF 2490</name>
    <dbReference type="NCBI Taxonomy" id="1081109"/>
    <lineage>
        <taxon>Eukaryota</taxon>
        <taxon>Fungi</taxon>
        <taxon>Dikarya</taxon>
        <taxon>Ascomycota</taxon>
        <taxon>Pezizomycotina</taxon>
        <taxon>Sordariomycetes</taxon>
        <taxon>Hypocreomycetidae</taxon>
        <taxon>Hypocreales</taxon>
        <taxon>Clavicipitaceae</taxon>
        <taxon>Moelleriella</taxon>
    </lineage>
</organism>
<dbReference type="SUPFAM" id="SSF57850">
    <property type="entry name" value="RING/U-box"/>
    <property type="match status" value="4"/>
</dbReference>
<evidence type="ECO:0000256" key="6">
    <source>
        <dbReference type="SAM" id="MobiDB-lite"/>
    </source>
</evidence>
<protein>
    <submittedName>
        <fullName evidence="8">ZZ type zinc finger domain-containing protein</fullName>
    </submittedName>
</protein>
<dbReference type="Gene3D" id="3.30.60.90">
    <property type="match status" value="4"/>
</dbReference>
<dbReference type="AlphaFoldDB" id="A0A168ERC8"/>
<dbReference type="InterPro" id="IPR032350">
    <property type="entry name" value="Nbr1_FW"/>
</dbReference>
<evidence type="ECO:0000256" key="2">
    <source>
        <dbReference type="ARBA" id="ARBA00022771"/>
    </source>
</evidence>
<sequence>MSSIPHTGSDAVITVKVTFDGATCRTKMPLREMVPGTLEQNIRHLLQLPSNSNIMMERYSDSAAAFVMLDASNSSVYKQLYRAAKAKSKLKLRVSLLQAPVKRIPKAVTVEDALDTANDTPVATAEPVHPIPSPASTNSSPRINILNKFKEYDACYIGGAARRFEFEDRLQQVLDTNKELEKEFERISSQMAECKASTTTSAVPKLSGPLCQVCPASGMAFAVCCNSCEENIPDAHYHCSTCDDGDFDLCRACVERGITCYSDDHWLIKRTINNGQIVNSTTETIATKPTLQATRPSLGAQPAIPDAPASEEFRLAKPILNDKALKTPVSRVDTSTSVGDKKANEDVAFQHALLGVFDATKDDKKRADTAAAGLRLPGDTTRTCNQELRFANIVPVSHTELPEDEFLHCTTCDDYDLCQPCFVKDAHGHHPSHGFASAVPGTEWPSHVRIRMGPGRNQVHHAICDGCDTYIVGVRHKCLDCPDWDYCVKCVQNAHVSHPRHRFAAIYDPLADLHASAVMQPTHSGICCDGPLCQTNVGTYIRGVRYKCAVCHDLDFCANCEASPANDHNKTHPLIKFKTPVRHVTVSTSGEHQDGTRLPTLGDRLYTCSKATGTASLVSANTINTVQTVVDVKPTESASPPPRPAKQVAEPEPKVEAVAAQTEVKPQVEDLHAVFLRDSVPDGTVLPPNHVFEQTWVLRNEGKTIWPAGCSVKFVGGDYMGHVDSAHPAGISELVSASESTVCYAKLSPGQECSFTALLRTPSRIGKMISYWRLTAPDGTRFGHRLWCEVNVRAATCSAAQVTAPEPEPKPAGAPVSSSTPLGKTEAEQTSQESSTMIFPKVETESPSASVHEEYSQTTSDATGKTDSEIYKDEDDEWDLSDDDFLTEEEYDVLDASDEEFAEELRSNILKK</sequence>
<evidence type="ECO:0000313" key="8">
    <source>
        <dbReference type="EMBL" id="KZZ99069.1"/>
    </source>
</evidence>
<dbReference type="OrthoDB" id="661148at2759"/>
<keyword evidence="9" id="KW-1185">Reference proteome</keyword>
<dbReference type="PANTHER" id="PTHR20930:SF0">
    <property type="entry name" value="PROTEIN ILRUN"/>
    <property type="match status" value="1"/>
</dbReference>
<dbReference type="GO" id="GO:0008270">
    <property type="term" value="F:zinc ion binding"/>
    <property type="evidence" value="ECO:0007669"/>
    <property type="project" value="UniProtKB-KW"/>
</dbReference>
<keyword evidence="2 4" id="KW-0863">Zinc-finger</keyword>
<feature type="coiled-coil region" evidence="5">
    <location>
        <begin position="163"/>
        <end position="197"/>
    </location>
</feature>
<dbReference type="InterPro" id="IPR013783">
    <property type="entry name" value="Ig-like_fold"/>
</dbReference>
<gene>
    <name evidence="8" type="ORF">AAL_02620</name>
</gene>
<dbReference type="STRING" id="1081109.A0A168ERC8"/>
<feature type="compositionally biased region" description="Polar residues" evidence="6">
    <location>
        <begin position="816"/>
        <end position="837"/>
    </location>
</feature>
<accession>A0A168ERC8</accession>
<keyword evidence="5" id="KW-0175">Coiled coil</keyword>
<dbReference type="InterPro" id="IPR043145">
    <property type="entry name" value="Znf_ZZ_sf"/>
</dbReference>
<evidence type="ECO:0000313" key="9">
    <source>
        <dbReference type="Proteomes" id="UP000078544"/>
    </source>
</evidence>
<dbReference type="Pfam" id="PF00569">
    <property type="entry name" value="ZZ"/>
    <property type="match status" value="2"/>
</dbReference>
<dbReference type="PANTHER" id="PTHR20930">
    <property type="entry name" value="OVARIAN CARCINOMA ANTIGEN CA125-RELATED"/>
    <property type="match status" value="1"/>
</dbReference>
<dbReference type="InterPro" id="IPR000433">
    <property type="entry name" value="Znf_ZZ"/>
</dbReference>
<keyword evidence="3" id="KW-0862">Zinc</keyword>
<evidence type="ECO:0000256" key="4">
    <source>
        <dbReference type="PROSITE-ProRule" id="PRU00228"/>
    </source>
</evidence>
<name>A0A168ERC8_9HYPO</name>
<feature type="compositionally biased region" description="Acidic residues" evidence="6">
    <location>
        <begin position="872"/>
        <end position="884"/>
    </location>
</feature>
<feature type="domain" description="ZZ-type" evidence="7">
    <location>
        <begin position="528"/>
        <end position="582"/>
    </location>
</feature>
<keyword evidence="1" id="KW-0479">Metal-binding</keyword>